<protein>
    <submittedName>
        <fullName evidence="1">Uncharacterized protein</fullName>
    </submittedName>
</protein>
<evidence type="ECO:0000313" key="2">
    <source>
        <dbReference type="Proteomes" id="UP000002412"/>
    </source>
</evidence>
<gene>
    <name evidence="1" type="ordered locus">YpsIP31758_1057</name>
</gene>
<sequence length="44" mass="4804">MCFLYTIREGLEGNKGMEGSKGDDVGCLAVSTSQWIDIMEYANA</sequence>
<dbReference type="HOGENOM" id="CLU_3298966_0_0_6"/>
<reference evidence="1 2" key="1">
    <citation type="journal article" date="2007" name="PLoS Genet.">
        <title>The complete genome sequence of Yersinia pseudotuberculosis IP31758, the causative agent of Far East scarlet-like fever.</title>
        <authorList>
            <person name="Eppinger M."/>
            <person name="Rosovitz M.J."/>
            <person name="Fricke W.F."/>
            <person name="Rasko D.A."/>
            <person name="Kokorina G."/>
            <person name="Fayolle C."/>
            <person name="Lindler L.E."/>
            <person name="Carniel E."/>
            <person name="Ravel J."/>
        </authorList>
    </citation>
    <scope>NUCLEOTIDE SEQUENCE [LARGE SCALE GENOMIC DNA]</scope>
    <source>
        <strain evidence="1 2">IP 31758</strain>
    </source>
</reference>
<accession>A0A0U1QVJ6</accession>
<proteinExistence type="predicted"/>
<dbReference type="AlphaFoldDB" id="A0A0U1QVJ6"/>
<evidence type="ECO:0000313" key="1">
    <source>
        <dbReference type="EMBL" id="ABS46525.1"/>
    </source>
</evidence>
<dbReference type="Proteomes" id="UP000002412">
    <property type="component" value="Chromosome"/>
</dbReference>
<dbReference type="EMBL" id="CP000720">
    <property type="protein sequence ID" value="ABS46525.1"/>
    <property type="molecule type" value="Genomic_DNA"/>
</dbReference>
<dbReference type="KEGG" id="ypi:YpsIP31758_1057"/>
<organism evidence="1 2">
    <name type="scientific">Yersinia pseudotuberculosis serotype O:1b (strain IP 31758)</name>
    <dbReference type="NCBI Taxonomy" id="349747"/>
    <lineage>
        <taxon>Bacteria</taxon>
        <taxon>Pseudomonadati</taxon>
        <taxon>Pseudomonadota</taxon>
        <taxon>Gammaproteobacteria</taxon>
        <taxon>Enterobacterales</taxon>
        <taxon>Yersiniaceae</taxon>
        <taxon>Yersinia</taxon>
    </lineage>
</organism>
<name>A0A0U1QVJ6_YERP3</name>